<evidence type="ECO:0000256" key="3">
    <source>
        <dbReference type="ARBA" id="ARBA00022692"/>
    </source>
</evidence>
<protein>
    <submittedName>
        <fullName evidence="8">ABC transporter permease</fullName>
    </submittedName>
</protein>
<feature type="transmembrane region" description="Helical" evidence="7">
    <location>
        <begin position="195"/>
        <end position="216"/>
    </location>
</feature>
<evidence type="ECO:0000313" key="8">
    <source>
        <dbReference type="EMBL" id="MDN4475510.1"/>
    </source>
</evidence>
<keyword evidence="4 7" id="KW-1133">Transmembrane helix</keyword>
<organism evidence="8 9">
    <name type="scientific">Demequina litoralis</name>
    <dbReference type="NCBI Taxonomy" id="3051660"/>
    <lineage>
        <taxon>Bacteria</taxon>
        <taxon>Bacillati</taxon>
        <taxon>Actinomycetota</taxon>
        <taxon>Actinomycetes</taxon>
        <taxon>Micrococcales</taxon>
        <taxon>Demequinaceae</taxon>
        <taxon>Demequina</taxon>
    </lineage>
</organism>
<dbReference type="PANTHER" id="PTHR32196">
    <property type="entry name" value="ABC TRANSPORTER PERMEASE PROTEIN YPHD-RELATED-RELATED"/>
    <property type="match status" value="1"/>
</dbReference>
<sequence length="356" mass="36496">MKGTVMSQRVKVDAPAATPPEGGPRNPLSSLLRSGLRIRALTGADWFSALAALALLIAVIGLMNPAFLNSTQLINVVQQSVYIALMAAGIAFLVTQGEVDLSVAGNYVLTGIVASMLIQGGMNTWVAAAIALGCAVAVGALNALIVQGIGINSLIATLAMGWVLRGLAAALSEGKQIIGMPVDDAFFRILGGEKILGLPVSVWILIVVISALTVLLRSTPFGYRVREIGSNEDAARFAGIPVNRTKTLAFLLSGGLAGLAGLLGLAFFTSGDPTSGGGFELFAVAGAVIGGNPLTGGTATIFGAAIGAILLKTVGVGLVYFSIPAVWSQFATGAIIILAVSLNGLMARRKQRRRET</sequence>
<keyword evidence="2" id="KW-1003">Cell membrane</keyword>
<feature type="transmembrane region" description="Helical" evidence="7">
    <location>
        <begin position="248"/>
        <end position="268"/>
    </location>
</feature>
<comment type="caution">
    <text evidence="8">The sequence shown here is derived from an EMBL/GenBank/DDBJ whole genome shotgun (WGS) entry which is preliminary data.</text>
</comment>
<keyword evidence="3 7" id="KW-0812">Transmembrane</keyword>
<dbReference type="Pfam" id="PF02653">
    <property type="entry name" value="BPD_transp_2"/>
    <property type="match status" value="1"/>
</dbReference>
<feature type="transmembrane region" description="Helical" evidence="7">
    <location>
        <begin position="153"/>
        <end position="171"/>
    </location>
</feature>
<reference evidence="8" key="1">
    <citation type="submission" date="2023-06" db="EMBL/GenBank/DDBJ databases">
        <title>Sysu t00192.</title>
        <authorList>
            <person name="Gao L."/>
            <person name="Fang B.-Z."/>
            <person name="Li W.-J."/>
        </authorList>
    </citation>
    <scope>NUCLEOTIDE SEQUENCE</scope>
    <source>
        <strain evidence="8">SYSU T00192</strain>
    </source>
</reference>
<dbReference type="RefSeq" id="WP_301132628.1">
    <property type="nucleotide sequence ID" value="NZ_JAUHPW010000004.1"/>
</dbReference>
<proteinExistence type="predicted"/>
<evidence type="ECO:0000256" key="6">
    <source>
        <dbReference type="SAM" id="MobiDB-lite"/>
    </source>
</evidence>
<comment type="subcellular location">
    <subcellularLocation>
        <location evidence="1">Cell membrane</location>
        <topology evidence="1">Multi-pass membrane protein</topology>
    </subcellularLocation>
</comment>
<evidence type="ECO:0000256" key="4">
    <source>
        <dbReference type="ARBA" id="ARBA00022989"/>
    </source>
</evidence>
<accession>A0ABT8G8P2</accession>
<evidence type="ECO:0000256" key="1">
    <source>
        <dbReference type="ARBA" id="ARBA00004651"/>
    </source>
</evidence>
<dbReference type="PANTHER" id="PTHR32196:SF72">
    <property type="entry name" value="RIBOSE IMPORT PERMEASE PROTEIN RBSC"/>
    <property type="match status" value="1"/>
</dbReference>
<evidence type="ECO:0000313" key="9">
    <source>
        <dbReference type="Proteomes" id="UP001172728"/>
    </source>
</evidence>
<name>A0ABT8G8P2_9MICO</name>
<gene>
    <name evidence="8" type="ORF">QQX09_06550</name>
</gene>
<feature type="transmembrane region" description="Helical" evidence="7">
    <location>
        <begin position="301"/>
        <end position="321"/>
    </location>
</feature>
<feature type="transmembrane region" description="Helical" evidence="7">
    <location>
        <begin position="46"/>
        <end position="67"/>
    </location>
</feature>
<dbReference type="CDD" id="cd06579">
    <property type="entry name" value="TM_PBP1_transp_AraH_like"/>
    <property type="match status" value="1"/>
</dbReference>
<evidence type="ECO:0000256" key="5">
    <source>
        <dbReference type="ARBA" id="ARBA00023136"/>
    </source>
</evidence>
<keyword evidence="5 7" id="KW-0472">Membrane</keyword>
<feature type="transmembrane region" description="Helical" evidence="7">
    <location>
        <begin position="101"/>
        <end position="119"/>
    </location>
</feature>
<keyword evidence="9" id="KW-1185">Reference proteome</keyword>
<feature type="transmembrane region" description="Helical" evidence="7">
    <location>
        <begin position="125"/>
        <end position="146"/>
    </location>
</feature>
<dbReference type="InterPro" id="IPR001851">
    <property type="entry name" value="ABC_transp_permease"/>
</dbReference>
<evidence type="ECO:0000256" key="7">
    <source>
        <dbReference type="SAM" id="Phobius"/>
    </source>
</evidence>
<dbReference type="Proteomes" id="UP001172728">
    <property type="component" value="Unassembled WGS sequence"/>
</dbReference>
<feature type="transmembrane region" description="Helical" evidence="7">
    <location>
        <begin position="327"/>
        <end position="346"/>
    </location>
</feature>
<feature type="region of interest" description="Disordered" evidence="6">
    <location>
        <begin position="1"/>
        <end position="26"/>
    </location>
</feature>
<dbReference type="EMBL" id="JAUHPW010000004">
    <property type="protein sequence ID" value="MDN4475510.1"/>
    <property type="molecule type" value="Genomic_DNA"/>
</dbReference>
<feature type="transmembrane region" description="Helical" evidence="7">
    <location>
        <begin position="73"/>
        <end position="94"/>
    </location>
</feature>
<evidence type="ECO:0000256" key="2">
    <source>
        <dbReference type="ARBA" id="ARBA00022475"/>
    </source>
</evidence>
<feature type="transmembrane region" description="Helical" evidence="7">
    <location>
        <begin position="274"/>
        <end position="294"/>
    </location>
</feature>